<comment type="caution">
    <text evidence="9">The sequence shown here is derived from an EMBL/GenBank/DDBJ whole genome shotgun (WGS) entry which is preliminary data.</text>
</comment>
<dbReference type="RefSeq" id="WP_270949155.1">
    <property type="nucleotide sequence ID" value="NZ_JAQGLA010000017.1"/>
</dbReference>
<evidence type="ECO:0000313" key="10">
    <source>
        <dbReference type="Proteomes" id="UP001210380"/>
    </source>
</evidence>
<evidence type="ECO:0000259" key="8">
    <source>
        <dbReference type="PROSITE" id="PS50850"/>
    </source>
</evidence>
<evidence type="ECO:0000256" key="2">
    <source>
        <dbReference type="ARBA" id="ARBA00022448"/>
    </source>
</evidence>
<dbReference type="Gene3D" id="1.20.1720.10">
    <property type="entry name" value="Multidrug resistance protein D"/>
    <property type="match status" value="2"/>
</dbReference>
<dbReference type="InterPro" id="IPR036259">
    <property type="entry name" value="MFS_trans_sf"/>
</dbReference>
<reference evidence="9 10" key="1">
    <citation type="submission" date="2022-11" db="EMBL/GenBank/DDBJ databases">
        <title>Draft genome sequence of Saccharopolyspora sp. WRP15-2 isolated from rhizosphere soils of wild rice in Thailand.</title>
        <authorList>
            <person name="Duangmal K."/>
            <person name="Kammanee S."/>
            <person name="Muangham S."/>
        </authorList>
    </citation>
    <scope>NUCLEOTIDE SEQUENCE [LARGE SCALE GENOMIC DNA]</scope>
    <source>
        <strain evidence="9 10">WRP15-2</strain>
    </source>
</reference>
<evidence type="ECO:0000256" key="4">
    <source>
        <dbReference type="ARBA" id="ARBA00022692"/>
    </source>
</evidence>
<keyword evidence="6 7" id="KW-0472">Membrane</keyword>
<feature type="transmembrane region" description="Helical" evidence="7">
    <location>
        <begin position="416"/>
        <end position="437"/>
    </location>
</feature>
<feature type="transmembrane region" description="Helical" evidence="7">
    <location>
        <begin position="373"/>
        <end position="395"/>
    </location>
</feature>
<dbReference type="InterPro" id="IPR020846">
    <property type="entry name" value="MFS_dom"/>
</dbReference>
<evidence type="ECO:0000256" key="1">
    <source>
        <dbReference type="ARBA" id="ARBA00004651"/>
    </source>
</evidence>
<comment type="subcellular location">
    <subcellularLocation>
        <location evidence="1">Cell membrane</location>
        <topology evidence="1">Multi-pass membrane protein</topology>
    </subcellularLocation>
</comment>
<feature type="transmembrane region" description="Helical" evidence="7">
    <location>
        <begin position="71"/>
        <end position="88"/>
    </location>
</feature>
<feature type="transmembrane region" description="Helical" evidence="7">
    <location>
        <begin position="317"/>
        <end position="336"/>
    </location>
</feature>
<feature type="transmembrane region" description="Helical" evidence="7">
    <location>
        <begin position="179"/>
        <end position="203"/>
    </location>
</feature>
<dbReference type="Pfam" id="PF07690">
    <property type="entry name" value="MFS_1"/>
    <property type="match status" value="1"/>
</dbReference>
<dbReference type="Proteomes" id="UP001210380">
    <property type="component" value="Unassembled WGS sequence"/>
</dbReference>
<feature type="transmembrane region" description="Helical" evidence="7">
    <location>
        <begin position="489"/>
        <end position="511"/>
    </location>
</feature>
<dbReference type="CDD" id="cd17321">
    <property type="entry name" value="MFS_MMR_MDR_like"/>
    <property type="match status" value="1"/>
</dbReference>
<feature type="transmembrane region" description="Helical" evidence="7">
    <location>
        <begin position="27"/>
        <end position="51"/>
    </location>
</feature>
<gene>
    <name evidence="9" type="ORF">OU415_13985</name>
</gene>
<evidence type="ECO:0000256" key="7">
    <source>
        <dbReference type="SAM" id="Phobius"/>
    </source>
</evidence>
<evidence type="ECO:0000313" key="9">
    <source>
        <dbReference type="EMBL" id="MDA3626552.1"/>
    </source>
</evidence>
<keyword evidence="10" id="KW-1185">Reference proteome</keyword>
<dbReference type="InterPro" id="IPR011701">
    <property type="entry name" value="MFS"/>
</dbReference>
<evidence type="ECO:0000256" key="3">
    <source>
        <dbReference type="ARBA" id="ARBA00022475"/>
    </source>
</evidence>
<name>A0ABT4UZR3_9PSEU</name>
<feature type="transmembrane region" description="Helical" evidence="7">
    <location>
        <begin position="95"/>
        <end position="119"/>
    </location>
</feature>
<feature type="transmembrane region" description="Helical" evidence="7">
    <location>
        <begin position="125"/>
        <end position="145"/>
    </location>
</feature>
<dbReference type="SUPFAM" id="SSF103473">
    <property type="entry name" value="MFS general substrate transporter"/>
    <property type="match status" value="1"/>
</dbReference>
<protein>
    <submittedName>
        <fullName evidence="9">MFS transporter</fullName>
    </submittedName>
</protein>
<keyword evidence="3" id="KW-1003">Cell membrane</keyword>
<feature type="domain" description="Major facilitator superfamily (MFS) profile" evidence="8">
    <location>
        <begin position="29"/>
        <end position="514"/>
    </location>
</feature>
<organism evidence="9 10">
    <name type="scientific">Saccharopolyspora oryzae</name>
    <dbReference type="NCBI Taxonomy" id="2997343"/>
    <lineage>
        <taxon>Bacteria</taxon>
        <taxon>Bacillati</taxon>
        <taxon>Actinomycetota</taxon>
        <taxon>Actinomycetes</taxon>
        <taxon>Pseudonocardiales</taxon>
        <taxon>Pseudonocardiaceae</taxon>
        <taxon>Saccharopolyspora</taxon>
    </lineage>
</organism>
<dbReference type="EMBL" id="JAQGLA010000017">
    <property type="protein sequence ID" value="MDA3626552.1"/>
    <property type="molecule type" value="Genomic_DNA"/>
</dbReference>
<keyword evidence="5 7" id="KW-1133">Transmembrane helix</keyword>
<feature type="transmembrane region" description="Helical" evidence="7">
    <location>
        <begin position="215"/>
        <end position="234"/>
    </location>
</feature>
<keyword evidence="4 7" id="KW-0812">Transmembrane</keyword>
<evidence type="ECO:0000256" key="5">
    <source>
        <dbReference type="ARBA" id="ARBA00022989"/>
    </source>
</evidence>
<sequence length="514" mass="52457">MELERSGTKADDEESAGRDLGQGRRRWLVLGVLCTTLLLVGMDLTILHVAVPTLSQHFMPSASQLLWMVDSYPLTVAAFLITCGTLSDRIGRKKVLLGGFAAFGAASVGAAFATSPVVLICFRAALGFGAAMIAAATVAIIRITFPDARERVFAIGVWSACHSAGAAIGPIAAGFLLEHFWWGSVFLVNAPIVIAALVVGAVVVPESQDGTRRRWDALSAAMSVFGLGGLVYALKQIGEHGSVSPPHLVVGVAAAGLLIAFVLRQRRIREPLLDLSLFADRKFSVATGAILASFAGYIALMFFATQHFQLVSDYSPLLAGAALLPMAVANALGAVFAPKVAAALTDRVAITLALLVFAGSMFGLALAGTGSGYGVFVGLLSASGLGAGVVMTLGADAIMSAADPRRAGAAGAIQETSFELGSGLGIVVLGTALSVLYRNALEPVAGVGPAQLAEARNSLGAAVKIAAELGGQAGAALRSAAMIAFGNGFTAAVALGGGLLLAMAVASWLALRDR</sequence>
<feature type="transmembrane region" description="Helical" evidence="7">
    <location>
        <begin position="348"/>
        <end position="367"/>
    </location>
</feature>
<feature type="transmembrane region" description="Helical" evidence="7">
    <location>
        <begin position="246"/>
        <end position="263"/>
    </location>
</feature>
<accession>A0ABT4UZR3</accession>
<feature type="transmembrane region" description="Helical" evidence="7">
    <location>
        <begin position="152"/>
        <end position="173"/>
    </location>
</feature>
<proteinExistence type="predicted"/>
<dbReference type="PANTHER" id="PTHR42718">
    <property type="entry name" value="MAJOR FACILITATOR SUPERFAMILY MULTIDRUG TRANSPORTER MFSC"/>
    <property type="match status" value="1"/>
</dbReference>
<evidence type="ECO:0000256" key="6">
    <source>
        <dbReference type="ARBA" id="ARBA00023136"/>
    </source>
</evidence>
<dbReference type="PROSITE" id="PS50850">
    <property type="entry name" value="MFS"/>
    <property type="match status" value="1"/>
</dbReference>
<dbReference type="PANTHER" id="PTHR42718:SF47">
    <property type="entry name" value="METHYL VIOLOGEN RESISTANCE PROTEIN SMVA"/>
    <property type="match status" value="1"/>
</dbReference>
<feature type="transmembrane region" description="Helical" evidence="7">
    <location>
        <begin position="283"/>
        <end position="305"/>
    </location>
</feature>
<keyword evidence="2" id="KW-0813">Transport</keyword>